<reference evidence="2 3" key="1">
    <citation type="submission" date="2019-12" db="EMBL/GenBank/DDBJ databases">
        <title>Nocardia sp. nov. ET3-3 isolated from soil.</title>
        <authorList>
            <person name="Kanchanasin P."/>
            <person name="Tanasupawat S."/>
            <person name="Yuki M."/>
            <person name="Kudo T."/>
        </authorList>
    </citation>
    <scope>NUCLEOTIDE SEQUENCE [LARGE SCALE GENOMIC DNA]</scope>
    <source>
        <strain evidence="2 3">ET3-3</strain>
    </source>
</reference>
<keyword evidence="1" id="KW-0812">Transmembrane</keyword>
<organism evidence="2 3">
    <name type="scientific">Nocardia terrae</name>
    <dbReference type="NCBI Taxonomy" id="2675851"/>
    <lineage>
        <taxon>Bacteria</taxon>
        <taxon>Bacillati</taxon>
        <taxon>Actinomycetota</taxon>
        <taxon>Actinomycetes</taxon>
        <taxon>Mycobacteriales</taxon>
        <taxon>Nocardiaceae</taxon>
        <taxon>Nocardia</taxon>
    </lineage>
</organism>
<sequence>MAWPPPAYQPMPPLAQQRRTAYARPIRAPWWQREGVISRALAVAGVAVTLIGVVMLLVLAAQAGFFGPVPRVAVGALFSGALVAAGTRVYGKAGGRVGGIALAATGIAGGYLDVIAMTTLYGWLNPIAGYGVALGIAAGGVALAVRWRAQVLAVLVVAGAAVLAPFVTSGITVELLGFLIVLEIAALAVHLVRDWPWLHVVRTIPAVLATLIAVIGTALDSGPVSDRHETLAAAIMVAVAGLAGAILSGRRRAGDVTASLSFAASALPLLAAPIMFDRAGSVVVSGVFGVVLLVLAAMPMLPKLGAAARIPGHLVVTSALVGAFALLEACLGVTDVQTLPLALFVVAMGFLAVAGQRSSRVAAGIGAAYGGLGALTFVVRTNPGVLTYQPEAEDHLGMSTALVAVTALGVLGVAAWCARRIGLLESESDATTLSVFAGIAGLYAVTALTVSLGVATGDHNGFRAGHAIATVIWMVTATAALLFGLRRLARTPQRAKVALAAGLLVTAAALAKLFLFDLATLDGLLRAGAFLVVGVLLLVVGTRYARAFADMGARTPTA</sequence>
<dbReference type="EMBL" id="WRPP01000004">
    <property type="protein sequence ID" value="MVU80078.1"/>
    <property type="molecule type" value="Genomic_DNA"/>
</dbReference>
<dbReference type="RefSeq" id="WP_157389618.1">
    <property type="nucleotide sequence ID" value="NZ_WRPP01000004.1"/>
</dbReference>
<feature type="transmembrane region" description="Helical" evidence="1">
    <location>
        <begin position="97"/>
        <end position="121"/>
    </location>
</feature>
<feature type="transmembrane region" description="Helical" evidence="1">
    <location>
        <begin position="497"/>
        <end position="515"/>
    </location>
</feature>
<feature type="transmembrane region" description="Helical" evidence="1">
    <location>
        <begin position="527"/>
        <end position="545"/>
    </location>
</feature>
<keyword evidence="1" id="KW-1133">Transmembrane helix</keyword>
<keyword evidence="1" id="KW-0472">Membrane</keyword>
<feature type="transmembrane region" description="Helical" evidence="1">
    <location>
        <begin position="282"/>
        <end position="301"/>
    </location>
</feature>
<evidence type="ECO:0000256" key="1">
    <source>
        <dbReference type="SAM" id="Phobius"/>
    </source>
</evidence>
<feature type="transmembrane region" description="Helical" evidence="1">
    <location>
        <begin position="127"/>
        <end position="145"/>
    </location>
</feature>
<feature type="transmembrane region" description="Helical" evidence="1">
    <location>
        <begin position="40"/>
        <end position="66"/>
    </location>
</feature>
<dbReference type="AlphaFoldDB" id="A0A7K1V1Q3"/>
<comment type="caution">
    <text evidence="2">The sequence shown here is derived from an EMBL/GenBank/DDBJ whole genome shotgun (WGS) entry which is preliminary data.</text>
</comment>
<proteinExistence type="predicted"/>
<feature type="transmembrane region" description="Helical" evidence="1">
    <location>
        <begin position="175"/>
        <end position="192"/>
    </location>
</feature>
<name>A0A7K1V1Q3_9NOCA</name>
<feature type="transmembrane region" description="Helical" evidence="1">
    <location>
        <begin position="199"/>
        <end position="219"/>
    </location>
</feature>
<accession>A0A7K1V1Q3</accession>
<feature type="transmembrane region" description="Helical" evidence="1">
    <location>
        <begin position="430"/>
        <end position="452"/>
    </location>
</feature>
<dbReference type="Pfam" id="PF10101">
    <property type="entry name" value="DUF2339"/>
    <property type="match status" value="1"/>
</dbReference>
<feature type="transmembrane region" description="Helical" evidence="1">
    <location>
        <begin position="313"/>
        <end position="331"/>
    </location>
</feature>
<feature type="transmembrane region" description="Helical" evidence="1">
    <location>
        <begin position="72"/>
        <end position="90"/>
    </location>
</feature>
<feature type="transmembrane region" description="Helical" evidence="1">
    <location>
        <begin position="399"/>
        <end position="418"/>
    </location>
</feature>
<feature type="transmembrane region" description="Helical" evidence="1">
    <location>
        <begin position="464"/>
        <end position="485"/>
    </location>
</feature>
<keyword evidence="3" id="KW-1185">Reference proteome</keyword>
<feature type="transmembrane region" description="Helical" evidence="1">
    <location>
        <begin position="152"/>
        <end position="169"/>
    </location>
</feature>
<gene>
    <name evidence="2" type="ORF">GPX89_22875</name>
</gene>
<dbReference type="Proteomes" id="UP000466794">
    <property type="component" value="Unassembled WGS sequence"/>
</dbReference>
<feature type="transmembrane region" description="Helical" evidence="1">
    <location>
        <begin position="361"/>
        <end position="379"/>
    </location>
</feature>
<dbReference type="InterPro" id="IPR019286">
    <property type="entry name" value="DUF2339_TM"/>
</dbReference>
<dbReference type="PANTHER" id="PTHR38434">
    <property type="entry name" value="BLL2549 PROTEIN"/>
    <property type="match status" value="1"/>
</dbReference>
<evidence type="ECO:0000313" key="3">
    <source>
        <dbReference type="Proteomes" id="UP000466794"/>
    </source>
</evidence>
<feature type="transmembrane region" description="Helical" evidence="1">
    <location>
        <begin position="337"/>
        <end position="354"/>
    </location>
</feature>
<feature type="transmembrane region" description="Helical" evidence="1">
    <location>
        <begin position="231"/>
        <end position="249"/>
    </location>
</feature>
<feature type="transmembrane region" description="Helical" evidence="1">
    <location>
        <begin position="256"/>
        <end position="276"/>
    </location>
</feature>
<dbReference type="PANTHER" id="PTHR38434:SF1">
    <property type="entry name" value="BLL2549 PROTEIN"/>
    <property type="match status" value="1"/>
</dbReference>
<evidence type="ECO:0000313" key="2">
    <source>
        <dbReference type="EMBL" id="MVU80078.1"/>
    </source>
</evidence>
<protein>
    <submittedName>
        <fullName evidence="2">DUF2339 domain-containing protein</fullName>
    </submittedName>
</protein>